<dbReference type="SUPFAM" id="SSF81296">
    <property type="entry name" value="E set domains"/>
    <property type="match status" value="1"/>
</dbReference>
<feature type="domain" description="DUF4082" evidence="1">
    <location>
        <begin position="603"/>
        <end position="740"/>
    </location>
</feature>
<feature type="domain" description="Cadherin-like" evidence="2">
    <location>
        <begin position="1008"/>
        <end position="1103"/>
    </location>
</feature>
<dbReference type="EMBL" id="JAIRBM010000008">
    <property type="protein sequence ID" value="MBZ6077194.1"/>
    <property type="molecule type" value="Genomic_DNA"/>
</dbReference>
<dbReference type="Pfam" id="PF17892">
    <property type="entry name" value="Cadherin_5"/>
    <property type="match status" value="2"/>
</dbReference>
<evidence type="ECO:0000259" key="2">
    <source>
        <dbReference type="Pfam" id="PF17892"/>
    </source>
</evidence>
<gene>
    <name evidence="4" type="ORF">K9B37_13000</name>
</gene>
<dbReference type="Pfam" id="PF13313">
    <property type="entry name" value="DUF4082"/>
    <property type="match status" value="3"/>
</dbReference>
<evidence type="ECO:0000313" key="4">
    <source>
        <dbReference type="EMBL" id="MBZ6077194.1"/>
    </source>
</evidence>
<keyword evidence="5" id="KW-1185">Reference proteome</keyword>
<dbReference type="Pfam" id="PF17957">
    <property type="entry name" value="Big_7"/>
    <property type="match status" value="1"/>
</dbReference>
<evidence type="ECO:0000259" key="1">
    <source>
        <dbReference type="Pfam" id="PF13313"/>
    </source>
</evidence>
<feature type="domain" description="DUF4082" evidence="1">
    <location>
        <begin position="858"/>
        <end position="998"/>
    </location>
</feature>
<dbReference type="SUPFAM" id="SSF49313">
    <property type="entry name" value="Cadherin-like"/>
    <property type="match status" value="1"/>
</dbReference>
<accession>A0ABS7VNT0</accession>
<proteinExistence type="predicted"/>
<feature type="domain" description="Cadherin-like" evidence="2">
    <location>
        <begin position="751"/>
        <end position="843"/>
    </location>
</feature>
<feature type="domain" description="DUF4082" evidence="1">
    <location>
        <begin position="1118"/>
        <end position="1258"/>
    </location>
</feature>
<reference evidence="4 5" key="1">
    <citation type="submission" date="2021-09" db="EMBL/GenBank/DDBJ databases">
        <title>The complete genome sequence of a new microorganism.</title>
        <authorList>
            <person name="Zi Z."/>
        </authorList>
    </citation>
    <scope>NUCLEOTIDE SEQUENCE [LARGE SCALE GENOMIC DNA]</scope>
    <source>
        <strain evidence="4 5">WGZ8</strain>
    </source>
</reference>
<organism evidence="4 5">
    <name type="scientific">Microvirga puerhi</name>
    <dbReference type="NCBI Taxonomy" id="2876078"/>
    <lineage>
        <taxon>Bacteria</taxon>
        <taxon>Pseudomonadati</taxon>
        <taxon>Pseudomonadota</taxon>
        <taxon>Alphaproteobacteria</taxon>
        <taxon>Hyphomicrobiales</taxon>
        <taxon>Methylobacteriaceae</taxon>
        <taxon>Microvirga</taxon>
    </lineage>
</organism>
<dbReference type="InterPro" id="IPR041690">
    <property type="entry name" value="Cadherin_5"/>
</dbReference>
<dbReference type="Gene3D" id="2.60.40.2810">
    <property type="match status" value="2"/>
</dbReference>
<feature type="domain" description="N,N-dimethylformamidase beta subunit-like C-terminal" evidence="3">
    <location>
        <begin position="33"/>
        <end position="452"/>
    </location>
</feature>
<dbReference type="InterPro" id="IPR015919">
    <property type="entry name" value="Cadherin-like_sf"/>
</dbReference>
<protein>
    <submittedName>
        <fullName evidence="4">DUF4082 domain-containing protein</fullName>
    </submittedName>
</protein>
<evidence type="ECO:0000259" key="3">
    <source>
        <dbReference type="Pfam" id="PF20254"/>
    </source>
</evidence>
<dbReference type="Gene3D" id="2.60.40.650">
    <property type="match status" value="1"/>
</dbReference>
<dbReference type="InterPro" id="IPR014756">
    <property type="entry name" value="Ig_E-set"/>
</dbReference>
<dbReference type="InterPro" id="IPR025141">
    <property type="entry name" value="DUF4082"/>
</dbReference>
<dbReference type="Pfam" id="PF20254">
    <property type="entry name" value="DMFA2_C"/>
    <property type="match status" value="1"/>
</dbReference>
<dbReference type="Proteomes" id="UP000704176">
    <property type="component" value="Unassembled WGS sequence"/>
</dbReference>
<dbReference type="InterPro" id="IPR046540">
    <property type="entry name" value="DMFA2_C"/>
</dbReference>
<comment type="caution">
    <text evidence="4">The sequence shown here is derived from an EMBL/GenBank/DDBJ whole genome shotgun (WGS) entry which is preliminary data.</text>
</comment>
<name>A0ABS7VNT0_9HYPH</name>
<sequence length="1267" mass="134409">MGDNNIQGFATNISVNHGSTIDFKIATDSTNYRIDIYRLGYYDGAGARKVKTIEKDLATAQIQPHPIVDYSLGLIDCGNWSVSASWDVPEDAVSGVYFAKLVREDGTPGQNIIPFIVRNDEDKSDITFQTSDTTWQAYNAWGGASLYVGDVPLNPEDMISYIPPNCSCGLTAIGRAYAVSYNRPFITTSSPRGGPWDFIFGAEYPAIRWLEQNGYDINYISGVDSSRDGAQLLNSKIFLSVGHDEYWSGEQRANVEAARDAGVNLAFWSGNEAYWKIRWETSIDGTGTPYRTMVTYKQTLAQADIDPSDVNTGTWRDPRFADPGQEPENSLTGTMFMVDSYRRDTITIPYDMSQLRFWKNTSIANLQPGESASLVQNLLGYEWDSDVENGFRPEGLINLSLSTVSVNTLLQDYGSTVGPGTATHSLTLYRAASGALVFGAGTVYWSWGLDPNNSIEPGPADPNVQQAMVNLFADMGVQPETLQASLVMASASTDHTGPTTTLTFPNGTSEIREGQKITISGTAADLGGGIVAGVEVSTDGGTTWRKATGRENWTYTWYTQDSGTYQVVARAVDDSVNIGAATAPVAITVKPSFTESLFNFSDAPETMFNVDGKSVELGMKFSSSTDGYITGIRFYKPAQILGDRVAHLWSSDGTLLGTATFDDMTYSGWQTATFSAPIAISAGVTYVASYHTRFYPSTSNYFTTPKTSGPLTAPVGAAVFAYGDGALFPNSSGGNTNYFVDVIFDGGPQQPPVANADSGFKTLRNNALTITAATLLANDTDPNGDTLTITGVSGANHGSVVYDSQTRTVIFTPTAGYTGAASFTYTIADKHGATSSANVSLSVIDESQLPVSLFSSSATPAVLSTNDRNSVELGMKFQASVAGTVSGIKFYKGTGDTGTHTGQLWTSTGTLLGSVTFQNETASGWQTATFSNPINISAGTTYVVSYHSNGYYASTSNYFTSTVTNGPLSAPGGANGVYAYGTSSLFPTNSYGSTNYFVDVLFNGSPAVNQSPVANADSGFTTVRNSTLTISAATLLANDTDPDGDTLTISGVSGASHGSVSYDAQAKTVTFTPTAGYVGNAGFTYTVSDGNGGTASANVSLSVINESQLPVSLFSTSATPEVVSNNDRNSVELGMKFQTSTAGTVSGITYYKGAGDVGAHEGHLWTSTGTLLGTVTFQNETASGWQTASFTSPISINANETYIVSYHSNGYYASTSNYFTSPVSSGPISAPSGSNGVYAYGSSALFPTNSYRSTNYFVDVLFNAQTV</sequence>
<dbReference type="NCBIfam" id="NF012211">
    <property type="entry name" value="tand_rpt_95"/>
    <property type="match status" value="2"/>
</dbReference>
<evidence type="ECO:0000313" key="5">
    <source>
        <dbReference type="Proteomes" id="UP000704176"/>
    </source>
</evidence>